<evidence type="ECO:0000313" key="11">
    <source>
        <dbReference type="Proteomes" id="UP001163046"/>
    </source>
</evidence>
<evidence type="ECO:0000256" key="2">
    <source>
        <dbReference type="ARBA" id="ARBA00004245"/>
    </source>
</evidence>
<dbReference type="Pfam" id="PF25828">
    <property type="entry name" value="CC_Cfap43"/>
    <property type="match status" value="1"/>
</dbReference>
<gene>
    <name evidence="10" type="primary">CFAP43_3</name>
    <name evidence="10" type="ORF">OS493_031541</name>
</gene>
<organism evidence="10 11">
    <name type="scientific">Desmophyllum pertusum</name>
    <dbReference type="NCBI Taxonomy" id="174260"/>
    <lineage>
        <taxon>Eukaryota</taxon>
        <taxon>Metazoa</taxon>
        <taxon>Cnidaria</taxon>
        <taxon>Anthozoa</taxon>
        <taxon>Hexacorallia</taxon>
        <taxon>Scleractinia</taxon>
        <taxon>Caryophylliina</taxon>
        <taxon>Caryophylliidae</taxon>
        <taxon>Desmophyllum</taxon>
    </lineage>
</organism>
<keyword evidence="10" id="KW-0282">Flagellum</keyword>
<evidence type="ECO:0000256" key="4">
    <source>
        <dbReference type="ARBA" id="ARBA00022574"/>
    </source>
</evidence>
<dbReference type="GO" id="GO:0005930">
    <property type="term" value="C:axoneme"/>
    <property type="evidence" value="ECO:0007669"/>
    <property type="project" value="TreeGrafter"/>
</dbReference>
<evidence type="ECO:0000256" key="7">
    <source>
        <dbReference type="ARBA" id="ARBA00023212"/>
    </source>
</evidence>
<keyword evidence="10" id="KW-0969">Cilium</keyword>
<protein>
    <submittedName>
        <fullName evidence="10">Cilia- and flagella-associated protein 43</fullName>
    </submittedName>
</protein>
<comment type="caution">
    <text evidence="10">The sequence shown here is derived from an EMBL/GenBank/DDBJ whole genome shotgun (WGS) entry which is preliminary data.</text>
</comment>
<keyword evidence="5" id="KW-0677">Repeat</keyword>
<dbReference type="Proteomes" id="UP001163046">
    <property type="component" value="Unassembled WGS sequence"/>
</dbReference>
<dbReference type="OrthoDB" id="535167at2759"/>
<keyword evidence="6 9" id="KW-0175">Coiled coil</keyword>
<dbReference type="GO" id="GO:0060271">
    <property type="term" value="P:cilium assembly"/>
    <property type="evidence" value="ECO:0007669"/>
    <property type="project" value="TreeGrafter"/>
</dbReference>
<accession>A0A9W9Z8V7</accession>
<name>A0A9W9Z8V7_9CNID</name>
<evidence type="ECO:0000256" key="6">
    <source>
        <dbReference type="ARBA" id="ARBA00023054"/>
    </source>
</evidence>
<reference evidence="10" key="1">
    <citation type="submission" date="2023-01" db="EMBL/GenBank/DDBJ databases">
        <title>Genome assembly of the deep-sea coral Lophelia pertusa.</title>
        <authorList>
            <person name="Herrera S."/>
            <person name="Cordes E."/>
        </authorList>
    </citation>
    <scope>NUCLEOTIDE SEQUENCE</scope>
    <source>
        <strain evidence="10">USNM1676648</strain>
        <tissue evidence="10">Polyp</tissue>
    </source>
</reference>
<keyword evidence="8" id="KW-0966">Cell projection</keyword>
<keyword evidence="11" id="KW-1185">Reference proteome</keyword>
<feature type="coiled-coil region" evidence="9">
    <location>
        <begin position="146"/>
        <end position="173"/>
    </location>
</feature>
<evidence type="ECO:0000256" key="5">
    <source>
        <dbReference type="ARBA" id="ARBA00022737"/>
    </source>
</evidence>
<proteinExistence type="predicted"/>
<keyword evidence="4" id="KW-0853">WD repeat</keyword>
<sequence>MIKKECWDAMVVKGRSVNAVHLPLSVSNYPMKERTKAELEEIQYVTNQRKIERAECEASKDVVSGPTSARNTPLMIATSFEDEDPLAEDEGEKTGETLLHPGVVVLHMAEGMSYFRVSSSSTRSSKSLIRLFCYRTPFIESKWAFNKEFDEVFKQKEAEIKRVKEKNDRIRKDSRRPGD</sequence>
<evidence type="ECO:0000256" key="1">
    <source>
        <dbReference type="ARBA" id="ARBA00004138"/>
    </source>
</evidence>
<keyword evidence="3" id="KW-0963">Cytoplasm</keyword>
<dbReference type="AlphaFoldDB" id="A0A9W9Z8V7"/>
<comment type="subcellular location">
    <subcellularLocation>
        <location evidence="1">Cell projection</location>
        <location evidence="1">Cilium</location>
    </subcellularLocation>
    <subcellularLocation>
        <location evidence="2">Cytoplasm</location>
        <location evidence="2">Cytoskeleton</location>
    </subcellularLocation>
</comment>
<evidence type="ECO:0000313" key="10">
    <source>
        <dbReference type="EMBL" id="KAJ7376945.1"/>
    </source>
</evidence>
<evidence type="ECO:0000256" key="9">
    <source>
        <dbReference type="SAM" id="Coils"/>
    </source>
</evidence>
<evidence type="ECO:0000256" key="8">
    <source>
        <dbReference type="ARBA" id="ARBA00023273"/>
    </source>
</evidence>
<dbReference type="PANTHER" id="PTHR14885">
    <property type="entry name" value="CILIA- AND FLAGELLA-ASSOCIATED PROTEIN 43-RELATED"/>
    <property type="match status" value="1"/>
</dbReference>
<evidence type="ECO:0000256" key="3">
    <source>
        <dbReference type="ARBA" id="ARBA00022490"/>
    </source>
</evidence>
<keyword evidence="7" id="KW-0206">Cytoskeleton</keyword>
<dbReference type="PANTHER" id="PTHR14885:SF1">
    <property type="entry name" value="CILIA- AND FLAGELLA-ASSOCIATED PROTEIN 43"/>
    <property type="match status" value="1"/>
</dbReference>
<dbReference type="EMBL" id="MU826386">
    <property type="protein sequence ID" value="KAJ7376945.1"/>
    <property type="molecule type" value="Genomic_DNA"/>
</dbReference>